<feature type="domain" description="NapC/NirT cytochrome c N-terminal" evidence="12">
    <location>
        <begin position="4"/>
        <end position="144"/>
    </location>
</feature>
<accession>A0ABV4JZN5</accession>
<evidence type="ECO:0000256" key="7">
    <source>
        <dbReference type="ARBA" id="ARBA00022723"/>
    </source>
</evidence>
<dbReference type="Proteomes" id="UP001568358">
    <property type="component" value="Unassembled WGS sequence"/>
</dbReference>
<evidence type="ECO:0000256" key="4">
    <source>
        <dbReference type="ARBA" id="ARBA00022475"/>
    </source>
</evidence>
<dbReference type="Pfam" id="PF03264">
    <property type="entry name" value="Cytochrom_NNT"/>
    <property type="match status" value="1"/>
</dbReference>
<proteinExistence type="inferred from homology"/>
<evidence type="ECO:0000313" key="13">
    <source>
        <dbReference type="EMBL" id="MEZ6855104.1"/>
    </source>
</evidence>
<dbReference type="RefSeq" id="WP_371151375.1">
    <property type="nucleotide sequence ID" value="NZ_JBFSOO010000028.1"/>
</dbReference>
<protein>
    <submittedName>
        <fullName evidence="13">Cytochrome c nitrite reductase small subunit</fullName>
        <ecNumber evidence="13">1.7.2.2</ecNumber>
    </submittedName>
</protein>
<evidence type="ECO:0000256" key="5">
    <source>
        <dbReference type="ARBA" id="ARBA00022617"/>
    </source>
</evidence>
<dbReference type="InterPro" id="IPR051174">
    <property type="entry name" value="Cytochrome_c-type_ET"/>
</dbReference>
<dbReference type="InterPro" id="IPR017571">
    <property type="entry name" value="NrfH"/>
</dbReference>
<dbReference type="Gene3D" id="1.10.3820.10">
    <property type="entry name" value="Di-heme elbow motif domain"/>
    <property type="match status" value="1"/>
</dbReference>
<dbReference type="InterPro" id="IPR005126">
    <property type="entry name" value="NapC/NirT_cyt_c_N"/>
</dbReference>
<gene>
    <name evidence="13" type="primary">nrfH</name>
    <name evidence="13" type="ORF">AB2Z07_16680</name>
</gene>
<comment type="similarity">
    <text evidence="2">Belongs to the NapC/NirT/NrfH family.</text>
</comment>
<dbReference type="EMBL" id="JBFSOO010000028">
    <property type="protein sequence ID" value="MEZ6855104.1"/>
    <property type="molecule type" value="Genomic_DNA"/>
</dbReference>
<dbReference type="EC" id="1.7.2.2" evidence="13"/>
<keyword evidence="6" id="KW-0812">Transmembrane</keyword>
<keyword evidence="3" id="KW-0813">Transport</keyword>
<organism evidence="13 14">
    <name type="scientific">Halodesulfovibrio aestuarii</name>
    <dbReference type="NCBI Taxonomy" id="126333"/>
    <lineage>
        <taxon>Bacteria</taxon>
        <taxon>Pseudomonadati</taxon>
        <taxon>Thermodesulfobacteriota</taxon>
        <taxon>Desulfovibrionia</taxon>
        <taxon>Desulfovibrionales</taxon>
        <taxon>Desulfovibrionaceae</taxon>
        <taxon>Halodesulfovibrio</taxon>
    </lineage>
</organism>
<keyword evidence="14" id="KW-1185">Reference proteome</keyword>
<evidence type="ECO:0000256" key="11">
    <source>
        <dbReference type="ARBA" id="ARBA00023136"/>
    </source>
</evidence>
<evidence type="ECO:0000256" key="2">
    <source>
        <dbReference type="ARBA" id="ARBA00007395"/>
    </source>
</evidence>
<keyword evidence="5" id="KW-0349">Heme</keyword>
<evidence type="ECO:0000256" key="9">
    <source>
        <dbReference type="ARBA" id="ARBA00022989"/>
    </source>
</evidence>
<evidence type="ECO:0000256" key="8">
    <source>
        <dbReference type="ARBA" id="ARBA00022982"/>
    </source>
</evidence>
<dbReference type="NCBIfam" id="TIGR03153">
    <property type="entry name" value="cytochr_NrfH"/>
    <property type="match status" value="1"/>
</dbReference>
<dbReference type="GO" id="GO:0042279">
    <property type="term" value="F:nitrite reductase (cytochrome, ammonia-forming) activity"/>
    <property type="evidence" value="ECO:0007669"/>
    <property type="project" value="UniProtKB-EC"/>
</dbReference>
<name>A0ABV4JZN5_9BACT</name>
<evidence type="ECO:0000313" key="14">
    <source>
        <dbReference type="Proteomes" id="UP001568358"/>
    </source>
</evidence>
<comment type="caution">
    <text evidence="13">The sequence shown here is derived from an EMBL/GenBank/DDBJ whole genome shotgun (WGS) entry which is preliminary data.</text>
</comment>
<evidence type="ECO:0000256" key="3">
    <source>
        <dbReference type="ARBA" id="ARBA00022448"/>
    </source>
</evidence>
<keyword evidence="8" id="KW-0249">Electron transport</keyword>
<dbReference type="SUPFAM" id="SSF48695">
    <property type="entry name" value="Multiheme cytochromes"/>
    <property type="match status" value="1"/>
</dbReference>
<evidence type="ECO:0000256" key="10">
    <source>
        <dbReference type="ARBA" id="ARBA00023004"/>
    </source>
</evidence>
<keyword evidence="4" id="KW-1003">Cell membrane</keyword>
<keyword evidence="7" id="KW-0479">Metal-binding</keyword>
<evidence type="ECO:0000259" key="12">
    <source>
        <dbReference type="Pfam" id="PF03264"/>
    </source>
</evidence>
<comment type="subcellular location">
    <subcellularLocation>
        <location evidence="1">Cell membrane</location>
    </subcellularLocation>
</comment>
<keyword evidence="13" id="KW-0560">Oxidoreductase</keyword>
<dbReference type="PANTHER" id="PTHR30333">
    <property type="entry name" value="CYTOCHROME C-TYPE PROTEIN"/>
    <property type="match status" value="1"/>
</dbReference>
<keyword evidence="11" id="KW-0472">Membrane</keyword>
<dbReference type="InterPro" id="IPR038266">
    <property type="entry name" value="NapC/NirT_cytc_sf"/>
</dbReference>
<dbReference type="InterPro" id="IPR036280">
    <property type="entry name" value="Multihaem_cyt_sf"/>
</dbReference>
<reference evidence="13 14" key="1">
    <citation type="submission" date="2024-07" db="EMBL/GenBank/DDBJ databases">
        <title>Active virus-host system and metabolic interactions in a Lokiarchaeon culture.</title>
        <authorList>
            <person name="Ponce Toledo R.I."/>
            <person name="Rodrigues Oliveira T."/>
            <person name="Schleper C."/>
        </authorList>
    </citation>
    <scope>NUCLEOTIDE SEQUENCE [LARGE SCALE GENOMIC DNA]</scope>
    <source>
        <strain evidence="13 14">B35</strain>
    </source>
</reference>
<keyword evidence="9" id="KW-1133">Transmembrane helix</keyword>
<keyword evidence="10" id="KW-0408">Iron</keyword>
<evidence type="ECO:0000256" key="6">
    <source>
        <dbReference type="ARBA" id="ARBA00022692"/>
    </source>
</evidence>
<evidence type="ECO:0000256" key="1">
    <source>
        <dbReference type="ARBA" id="ARBA00004236"/>
    </source>
</evidence>
<sequence>MTIAVCFVLYIVYSSMAFTYLSGDSKYCINCHAMNTQYSTWKKGSHALVAECVDCHLPQDNIIKKYIVKSEIGAHDVIAFTKNDYKNSITITSESASRVQNNCIRCHGKTVERLMFNSMDQHKDDAVTTGRRCWSCHNQIAHGKVRGLTTMPNDLTVKEGN</sequence>
<dbReference type="PANTHER" id="PTHR30333:SF1">
    <property type="entry name" value="CYTOCHROME C-TYPE PROTEIN NAPC"/>
    <property type="match status" value="1"/>
</dbReference>